<dbReference type="InterPro" id="IPR036291">
    <property type="entry name" value="NAD(P)-bd_dom_sf"/>
</dbReference>
<dbReference type="Proteomes" id="UP000799779">
    <property type="component" value="Unassembled WGS sequence"/>
</dbReference>
<proteinExistence type="predicted"/>
<dbReference type="PANTHER" id="PTHR43000">
    <property type="entry name" value="DTDP-D-GLUCOSE 4,6-DEHYDRATASE-RELATED"/>
    <property type="match status" value="1"/>
</dbReference>
<dbReference type="Pfam" id="PF01073">
    <property type="entry name" value="3Beta_HSD"/>
    <property type="match status" value="1"/>
</dbReference>
<evidence type="ECO:0000313" key="2">
    <source>
        <dbReference type="EMBL" id="KAF1993787.1"/>
    </source>
</evidence>
<dbReference type="Gene3D" id="3.40.50.720">
    <property type="entry name" value="NAD(P)-binding Rossmann-like Domain"/>
    <property type="match status" value="1"/>
</dbReference>
<gene>
    <name evidence="2" type="ORF">P154DRAFT_527509</name>
</gene>
<dbReference type="PROSITE" id="PS51257">
    <property type="entry name" value="PROKAR_LIPOPROTEIN"/>
    <property type="match status" value="1"/>
</dbReference>
<dbReference type="EMBL" id="ML977686">
    <property type="protein sequence ID" value="KAF1993787.1"/>
    <property type="molecule type" value="Genomic_DNA"/>
</dbReference>
<name>A0A6A5VY32_9PLEO</name>
<dbReference type="SUPFAM" id="SSF51735">
    <property type="entry name" value="NAD(P)-binding Rossmann-fold domains"/>
    <property type="match status" value="1"/>
</dbReference>
<feature type="domain" description="3-beta hydroxysteroid dehydrogenase/isomerase" evidence="1">
    <location>
        <begin position="11"/>
        <end position="271"/>
    </location>
</feature>
<dbReference type="OrthoDB" id="10058185at2759"/>
<evidence type="ECO:0000259" key="1">
    <source>
        <dbReference type="Pfam" id="PF01073"/>
    </source>
</evidence>
<accession>A0A6A5VY32</accession>
<reference evidence="2" key="1">
    <citation type="journal article" date="2020" name="Stud. Mycol.">
        <title>101 Dothideomycetes genomes: a test case for predicting lifestyles and emergence of pathogens.</title>
        <authorList>
            <person name="Haridas S."/>
            <person name="Albert R."/>
            <person name="Binder M."/>
            <person name="Bloem J."/>
            <person name="Labutti K."/>
            <person name="Salamov A."/>
            <person name="Andreopoulos B."/>
            <person name="Baker S."/>
            <person name="Barry K."/>
            <person name="Bills G."/>
            <person name="Bluhm B."/>
            <person name="Cannon C."/>
            <person name="Castanera R."/>
            <person name="Culley D."/>
            <person name="Daum C."/>
            <person name="Ezra D."/>
            <person name="Gonzalez J."/>
            <person name="Henrissat B."/>
            <person name="Kuo A."/>
            <person name="Liang C."/>
            <person name="Lipzen A."/>
            <person name="Lutzoni F."/>
            <person name="Magnuson J."/>
            <person name="Mondo S."/>
            <person name="Nolan M."/>
            <person name="Ohm R."/>
            <person name="Pangilinan J."/>
            <person name="Park H.-J."/>
            <person name="Ramirez L."/>
            <person name="Alfaro M."/>
            <person name="Sun H."/>
            <person name="Tritt A."/>
            <person name="Yoshinaga Y."/>
            <person name="Zwiers L.-H."/>
            <person name="Turgeon B."/>
            <person name="Goodwin S."/>
            <person name="Spatafora J."/>
            <person name="Crous P."/>
            <person name="Grigoriev I."/>
        </authorList>
    </citation>
    <scope>NUCLEOTIDE SEQUENCE</scope>
    <source>
        <strain evidence="2">CBS 123094</strain>
    </source>
</reference>
<sequence>MARETSLGSVLVVGGCGFLGHHIVKDALAPEHGATKVSAIDLKTEHNRIPDVGYYAVDITQRDRVRRVLEETKPRVIFHTASPRFDEQDNSILDRVNIDGTRILIECAQQIGTVEAFVYTSSSGIVHNCRFPMVRADESWPVLAFPEQPLYYGHTKGIGERIVLDANRMKGDMLTVAIRPASLYGPGDAVVTSKYMELAHTGKAKFQLGNGKDLYDSTYIGNMVHAEMLAAHALLKAAREKPLPKETRVEGEAFFVRDDEERVAFWDMPRIAASIMGRSIKEDDIWRVPRWLAMGAAFFAEWLVWAFTFGTKIPTFNTYAVTMTTMERTVEIDKIKERLSYSSKYTREEGLRRCVEWYMKGQDIDGKGGKTE</sequence>
<dbReference type="GO" id="GO:0016616">
    <property type="term" value="F:oxidoreductase activity, acting on the CH-OH group of donors, NAD or NADP as acceptor"/>
    <property type="evidence" value="ECO:0007669"/>
    <property type="project" value="InterPro"/>
</dbReference>
<evidence type="ECO:0000313" key="3">
    <source>
        <dbReference type="Proteomes" id="UP000799779"/>
    </source>
</evidence>
<dbReference type="GO" id="GO:0006694">
    <property type="term" value="P:steroid biosynthetic process"/>
    <property type="evidence" value="ECO:0007669"/>
    <property type="project" value="InterPro"/>
</dbReference>
<dbReference type="InterPro" id="IPR002225">
    <property type="entry name" value="3Beta_OHSteriod_DH/Estase"/>
</dbReference>
<organism evidence="2 3">
    <name type="scientific">Amniculicola lignicola CBS 123094</name>
    <dbReference type="NCBI Taxonomy" id="1392246"/>
    <lineage>
        <taxon>Eukaryota</taxon>
        <taxon>Fungi</taxon>
        <taxon>Dikarya</taxon>
        <taxon>Ascomycota</taxon>
        <taxon>Pezizomycotina</taxon>
        <taxon>Dothideomycetes</taxon>
        <taxon>Pleosporomycetidae</taxon>
        <taxon>Pleosporales</taxon>
        <taxon>Amniculicolaceae</taxon>
        <taxon>Amniculicola</taxon>
    </lineage>
</organism>
<protein>
    <submittedName>
        <fullName evidence="2">NAD(P)-binding protein</fullName>
    </submittedName>
</protein>
<dbReference type="AlphaFoldDB" id="A0A6A5VY32"/>
<keyword evidence="3" id="KW-1185">Reference proteome</keyword>